<dbReference type="InterPro" id="IPR009056">
    <property type="entry name" value="Cyt_c-like_dom"/>
</dbReference>
<evidence type="ECO:0000256" key="7">
    <source>
        <dbReference type="SAM" id="SignalP"/>
    </source>
</evidence>
<keyword evidence="2 6" id="KW-0349">Heme</keyword>
<dbReference type="InterPro" id="IPR036909">
    <property type="entry name" value="Cyt_c-like_dom_sf"/>
</dbReference>
<accession>A0ABV3L7M0</accession>
<evidence type="ECO:0000256" key="2">
    <source>
        <dbReference type="ARBA" id="ARBA00022617"/>
    </source>
</evidence>
<evidence type="ECO:0000313" key="9">
    <source>
        <dbReference type="EMBL" id="MEV8467508.1"/>
    </source>
</evidence>
<dbReference type="Pfam" id="PF00034">
    <property type="entry name" value="Cytochrom_C"/>
    <property type="match status" value="1"/>
</dbReference>
<evidence type="ECO:0000256" key="1">
    <source>
        <dbReference type="ARBA" id="ARBA00022448"/>
    </source>
</evidence>
<evidence type="ECO:0000256" key="5">
    <source>
        <dbReference type="ARBA" id="ARBA00023004"/>
    </source>
</evidence>
<evidence type="ECO:0000313" key="10">
    <source>
        <dbReference type="Proteomes" id="UP001553161"/>
    </source>
</evidence>
<keyword evidence="4" id="KW-0249">Electron transport</keyword>
<dbReference type="PROSITE" id="PS51007">
    <property type="entry name" value="CYTC"/>
    <property type="match status" value="1"/>
</dbReference>
<dbReference type="SUPFAM" id="SSF46626">
    <property type="entry name" value="Cytochrome c"/>
    <property type="match status" value="1"/>
</dbReference>
<name>A0ABV3L7M0_9RHOB</name>
<dbReference type="PRINTS" id="PR00604">
    <property type="entry name" value="CYTCHRMECIAB"/>
</dbReference>
<protein>
    <submittedName>
        <fullName evidence="9">Cytochrome c family protein</fullName>
    </submittedName>
</protein>
<evidence type="ECO:0000256" key="6">
    <source>
        <dbReference type="PROSITE-ProRule" id="PRU00433"/>
    </source>
</evidence>
<dbReference type="InterPro" id="IPR002327">
    <property type="entry name" value="Cyt_c_1A/1B"/>
</dbReference>
<keyword evidence="7" id="KW-0732">Signal</keyword>
<feature type="chain" id="PRO_5045257123" evidence="7">
    <location>
        <begin position="23"/>
        <end position="127"/>
    </location>
</feature>
<dbReference type="Gene3D" id="1.10.760.10">
    <property type="entry name" value="Cytochrome c-like domain"/>
    <property type="match status" value="1"/>
</dbReference>
<dbReference type="Proteomes" id="UP001553161">
    <property type="component" value="Unassembled WGS sequence"/>
</dbReference>
<dbReference type="EMBL" id="JBFBVU010000014">
    <property type="protein sequence ID" value="MEV8467508.1"/>
    <property type="molecule type" value="Genomic_DNA"/>
</dbReference>
<keyword evidence="3 6" id="KW-0479">Metal-binding</keyword>
<evidence type="ECO:0000256" key="4">
    <source>
        <dbReference type="ARBA" id="ARBA00022982"/>
    </source>
</evidence>
<evidence type="ECO:0000256" key="3">
    <source>
        <dbReference type="ARBA" id="ARBA00022723"/>
    </source>
</evidence>
<gene>
    <name evidence="9" type="ORF">AB0T83_12040</name>
</gene>
<sequence length="127" mass="13527">MKSGLFSLVAALATAVALPVMADGDPEAGEKVFKKCKACHAVGADAKNKVGPQLNGIVGNAAGQVEGFKYSDNLLELAAEGLTWDEPTLTIYLAKPKDLIPKTKMSFAGLRKDEEIQNVIAYLQTFE</sequence>
<keyword evidence="10" id="KW-1185">Reference proteome</keyword>
<feature type="signal peptide" evidence="7">
    <location>
        <begin position="1"/>
        <end position="22"/>
    </location>
</feature>
<dbReference type="PANTHER" id="PTHR11961">
    <property type="entry name" value="CYTOCHROME C"/>
    <property type="match status" value="1"/>
</dbReference>
<organism evidence="9 10">
    <name type="scientific">Meridianimarinicoccus marinus</name>
    <dbReference type="NCBI Taxonomy" id="3231483"/>
    <lineage>
        <taxon>Bacteria</taxon>
        <taxon>Pseudomonadati</taxon>
        <taxon>Pseudomonadota</taxon>
        <taxon>Alphaproteobacteria</taxon>
        <taxon>Rhodobacterales</taxon>
        <taxon>Paracoccaceae</taxon>
        <taxon>Meridianimarinicoccus</taxon>
    </lineage>
</organism>
<evidence type="ECO:0000259" key="8">
    <source>
        <dbReference type="PROSITE" id="PS51007"/>
    </source>
</evidence>
<reference evidence="9 10" key="1">
    <citation type="submission" date="2024-07" db="EMBL/GenBank/DDBJ databases">
        <authorList>
            <person name="Kang M."/>
        </authorList>
    </citation>
    <scope>NUCLEOTIDE SEQUENCE [LARGE SCALE GENOMIC DNA]</scope>
    <source>
        <strain evidence="9 10">DFM31</strain>
    </source>
</reference>
<keyword evidence="1" id="KW-0813">Transport</keyword>
<keyword evidence="5 6" id="KW-0408">Iron</keyword>
<feature type="domain" description="Cytochrome c" evidence="8">
    <location>
        <begin position="24"/>
        <end position="127"/>
    </location>
</feature>
<dbReference type="RefSeq" id="WP_366193343.1">
    <property type="nucleotide sequence ID" value="NZ_JBFBVU010000014.1"/>
</dbReference>
<proteinExistence type="predicted"/>
<comment type="caution">
    <text evidence="9">The sequence shown here is derived from an EMBL/GenBank/DDBJ whole genome shotgun (WGS) entry which is preliminary data.</text>
</comment>